<name>A0A397U0X3_9GLOM</name>
<evidence type="ECO:0000256" key="3">
    <source>
        <dbReference type="ARBA" id="ARBA00023004"/>
    </source>
</evidence>
<dbReference type="Pfam" id="PF00085">
    <property type="entry name" value="Thioredoxin"/>
    <property type="match status" value="1"/>
</dbReference>
<dbReference type="EMBL" id="QKWP01002622">
    <property type="protein sequence ID" value="RIB02687.1"/>
    <property type="molecule type" value="Genomic_DNA"/>
</dbReference>
<comment type="similarity">
    <text evidence="1">Belongs to the glutaredoxin family. Monothiol subfamily.</text>
</comment>
<dbReference type="PROSITE" id="PS51352">
    <property type="entry name" value="THIOREDOXIN_2"/>
    <property type="match status" value="1"/>
</dbReference>
<evidence type="ECO:0000256" key="2">
    <source>
        <dbReference type="ARBA" id="ARBA00022723"/>
    </source>
</evidence>
<evidence type="ECO:0000256" key="1">
    <source>
        <dbReference type="ARBA" id="ARBA00009630"/>
    </source>
</evidence>
<evidence type="ECO:0000313" key="7">
    <source>
        <dbReference type="EMBL" id="RIB02687.1"/>
    </source>
</evidence>
<comment type="caution">
    <text evidence="7">The sequence shown here is derived from an EMBL/GenBank/DDBJ whole genome shotgun (WGS) entry which is preliminary data.</text>
</comment>
<dbReference type="CDD" id="cd02984">
    <property type="entry name" value="TRX_PICOT"/>
    <property type="match status" value="1"/>
</dbReference>
<keyword evidence="8" id="KW-1185">Reference proteome</keyword>
<organism evidence="7 8">
    <name type="scientific">Gigaspora rosea</name>
    <dbReference type="NCBI Taxonomy" id="44941"/>
    <lineage>
        <taxon>Eukaryota</taxon>
        <taxon>Fungi</taxon>
        <taxon>Fungi incertae sedis</taxon>
        <taxon>Mucoromycota</taxon>
        <taxon>Glomeromycotina</taxon>
        <taxon>Glomeromycetes</taxon>
        <taxon>Diversisporales</taxon>
        <taxon>Gigasporaceae</taxon>
        <taxon>Gigaspora</taxon>
    </lineage>
</organism>
<gene>
    <name evidence="7" type="ORF">C2G38_1991056</name>
</gene>
<keyword evidence="4" id="KW-0411">Iron-sulfur</keyword>
<dbReference type="GO" id="GO:0006879">
    <property type="term" value="P:intracellular iron ion homeostasis"/>
    <property type="evidence" value="ECO:0007669"/>
    <property type="project" value="TreeGrafter"/>
</dbReference>
<sequence>MANLIDLTPDVDLKKFAEEHKNSAIVLNFWAEWANACAQMNDVFAELAKKYTTLKFIKIEAEKFPDISESFEIAAVPAFIILKNGKISDRVDGANAPELTNTVAKYAKAATGSAIKNTSDLPKPARKTDLNTYLKELINSSSVMAFIKGTPSQPRCGFSRKIVEILNDHKVKFGSFDILTDEEVRQGLKEYSKWPTYPQVYINGELIGGLDVVKEMIENGEFQTMVSNITNGEN</sequence>
<reference evidence="7 8" key="1">
    <citation type="submission" date="2018-06" db="EMBL/GenBank/DDBJ databases">
        <title>Comparative genomics reveals the genomic features of Rhizophagus irregularis, R. cerebriforme, R. diaphanum and Gigaspora rosea, and their symbiotic lifestyle signature.</title>
        <authorList>
            <person name="Morin E."/>
            <person name="San Clemente H."/>
            <person name="Chen E.C.H."/>
            <person name="De La Providencia I."/>
            <person name="Hainaut M."/>
            <person name="Kuo A."/>
            <person name="Kohler A."/>
            <person name="Murat C."/>
            <person name="Tang N."/>
            <person name="Roy S."/>
            <person name="Loubradou J."/>
            <person name="Henrissat B."/>
            <person name="Grigoriev I.V."/>
            <person name="Corradi N."/>
            <person name="Roux C."/>
            <person name="Martin F.M."/>
        </authorList>
    </citation>
    <scope>NUCLEOTIDE SEQUENCE [LARGE SCALE GENOMIC DNA]</scope>
    <source>
        <strain evidence="7 8">DAOM 194757</strain>
    </source>
</reference>
<dbReference type="NCBIfam" id="TIGR00365">
    <property type="entry name" value="Grx4 family monothiol glutaredoxin"/>
    <property type="match status" value="1"/>
</dbReference>
<dbReference type="Pfam" id="PF00462">
    <property type="entry name" value="Glutaredoxin"/>
    <property type="match status" value="1"/>
</dbReference>
<dbReference type="PROSITE" id="PS51354">
    <property type="entry name" value="GLUTAREDOXIN_2"/>
    <property type="match status" value="1"/>
</dbReference>
<evidence type="ECO:0000259" key="6">
    <source>
        <dbReference type="PROSITE" id="PS51352"/>
    </source>
</evidence>
<dbReference type="OrthoDB" id="415696at2759"/>
<dbReference type="InterPro" id="IPR036249">
    <property type="entry name" value="Thioredoxin-like_sf"/>
</dbReference>
<dbReference type="InterPro" id="IPR002109">
    <property type="entry name" value="Glutaredoxin"/>
</dbReference>
<accession>A0A397U0X3</accession>
<dbReference type="PANTHER" id="PTHR10293:SF73">
    <property type="entry name" value="GLUTAREDOXIN-3"/>
    <property type="match status" value="1"/>
</dbReference>
<feature type="domain" description="Thioredoxin" evidence="6">
    <location>
        <begin position="1"/>
        <end position="108"/>
    </location>
</feature>
<keyword evidence="2" id="KW-0479">Metal-binding</keyword>
<evidence type="ECO:0000313" key="8">
    <source>
        <dbReference type="Proteomes" id="UP000266673"/>
    </source>
</evidence>
<dbReference type="Gene3D" id="3.40.30.10">
    <property type="entry name" value="Glutaredoxin"/>
    <property type="match status" value="2"/>
</dbReference>
<protein>
    <submittedName>
        <fullName evidence="7">Glutaredoxin</fullName>
    </submittedName>
</protein>
<dbReference type="STRING" id="44941.A0A397U0X3"/>
<dbReference type="GO" id="GO:0005634">
    <property type="term" value="C:nucleus"/>
    <property type="evidence" value="ECO:0007669"/>
    <property type="project" value="TreeGrafter"/>
</dbReference>
<dbReference type="GO" id="GO:0005829">
    <property type="term" value="C:cytosol"/>
    <property type="evidence" value="ECO:0007669"/>
    <property type="project" value="TreeGrafter"/>
</dbReference>
<dbReference type="CDD" id="cd03028">
    <property type="entry name" value="GRX_PICOT_like"/>
    <property type="match status" value="1"/>
</dbReference>
<dbReference type="PANTHER" id="PTHR10293">
    <property type="entry name" value="GLUTAREDOXIN FAMILY MEMBER"/>
    <property type="match status" value="1"/>
</dbReference>
<dbReference type="InterPro" id="IPR004480">
    <property type="entry name" value="Monothiol_GRX-rel"/>
</dbReference>
<keyword evidence="3" id="KW-0408">Iron</keyword>
<dbReference type="AlphaFoldDB" id="A0A397U0X3"/>
<dbReference type="FunFam" id="3.40.30.10:FF:000092">
    <property type="entry name" value="Monothiol glutaredoxin"/>
    <property type="match status" value="1"/>
</dbReference>
<dbReference type="GO" id="GO:0051537">
    <property type="term" value="F:2 iron, 2 sulfur cluster binding"/>
    <property type="evidence" value="ECO:0007669"/>
    <property type="project" value="TreeGrafter"/>
</dbReference>
<dbReference type="InterPro" id="IPR013766">
    <property type="entry name" value="Thioredoxin_domain"/>
</dbReference>
<comment type="function">
    <text evidence="5">Monothiol glutaredoxin involved in the biogenesis of iron-sulfur clusters. Binds one iron-sulfur cluster per dimer. The iron-sulfur cluster is bound between subunits, and is complexed by a bound glutathione and a cysteine residue from each subunit.</text>
</comment>
<evidence type="ECO:0000256" key="4">
    <source>
        <dbReference type="ARBA" id="ARBA00023014"/>
    </source>
</evidence>
<evidence type="ECO:0000256" key="5">
    <source>
        <dbReference type="ARBA" id="ARBA00055846"/>
    </source>
</evidence>
<dbReference type="GO" id="GO:0015036">
    <property type="term" value="F:disulfide oxidoreductase activity"/>
    <property type="evidence" value="ECO:0007669"/>
    <property type="project" value="UniProtKB-ARBA"/>
</dbReference>
<dbReference type="Proteomes" id="UP000266673">
    <property type="component" value="Unassembled WGS sequence"/>
</dbReference>
<dbReference type="GO" id="GO:0046872">
    <property type="term" value="F:metal ion binding"/>
    <property type="evidence" value="ECO:0007669"/>
    <property type="project" value="UniProtKB-KW"/>
</dbReference>
<dbReference type="FunFam" id="3.40.30.10:FF:000012">
    <property type="entry name" value="Monothiol glutaredoxin"/>
    <property type="match status" value="1"/>
</dbReference>
<proteinExistence type="inferred from homology"/>
<dbReference type="SUPFAM" id="SSF52833">
    <property type="entry name" value="Thioredoxin-like"/>
    <property type="match status" value="2"/>
</dbReference>
<dbReference type="InterPro" id="IPR033658">
    <property type="entry name" value="GRX_PICOT-like"/>
</dbReference>